<dbReference type="PANTHER" id="PTHR43143:SF1">
    <property type="entry name" value="SERINE_THREONINE-PROTEIN PHOSPHATASE CPPED1"/>
    <property type="match status" value="1"/>
</dbReference>
<gene>
    <name evidence="2" type="ORF">NEZAVI_LOCUS1689</name>
</gene>
<dbReference type="Pfam" id="PF00149">
    <property type="entry name" value="Metallophos"/>
    <property type="match status" value="1"/>
</dbReference>
<dbReference type="InterPro" id="IPR004843">
    <property type="entry name" value="Calcineurin-like_PHP"/>
</dbReference>
<evidence type="ECO:0000313" key="2">
    <source>
        <dbReference type="EMBL" id="CAH1390491.1"/>
    </source>
</evidence>
<evidence type="ECO:0000259" key="1">
    <source>
        <dbReference type="Pfam" id="PF00149"/>
    </source>
</evidence>
<sequence length="426" mass="48636">MASKSLDIVLRNRASEELTLKTSHLEHGVWWIEPLKNVSVGNSVRFGAESDGMLYLEGSFTYFMGSNTSEVTIYFINPFLGGNRYEVINTNNQEFLIGYWVCNGYNSEITVTIHEKNLSREYSIAVMSDPQPWRLYNNDIPNSMANKNYWETLNRKVVSSLNILSKSKPIDFGVINGDITEFGRHSTRLSFYKIYDQLLFPVYYGLGNHDYSNNVGDCADGFSLSKNACARGAVNEMAAKILRYSSELLSHFSSDYDHYNENGSLAYSWDYGQLHYVQLQNYPTYKVDLDHYALSTIRVKSSLEWLETDLERARERGKAIVLNFHDAFDKFLSESSIDELYRFRTLIVRYRVLAIFCGHTHSMGIYFSHGDSVFGKTTIINSGALFKSNYYIVTVRGKCLYITSYTAFNGVPVSNENVVEICDGYG</sequence>
<evidence type="ECO:0000313" key="3">
    <source>
        <dbReference type="Proteomes" id="UP001152798"/>
    </source>
</evidence>
<reference evidence="2" key="1">
    <citation type="submission" date="2022-01" db="EMBL/GenBank/DDBJ databases">
        <authorList>
            <person name="King R."/>
        </authorList>
    </citation>
    <scope>NUCLEOTIDE SEQUENCE</scope>
</reference>
<keyword evidence="3" id="KW-1185">Reference proteome</keyword>
<name>A0A9P0E2G2_NEZVI</name>
<dbReference type="InterPro" id="IPR029052">
    <property type="entry name" value="Metallo-depent_PP-like"/>
</dbReference>
<dbReference type="PANTHER" id="PTHR43143">
    <property type="entry name" value="METALLOPHOSPHOESTERASE, CALCINEURIN SUPERFAMILY"/>
    <property type="match status" value="1"/>
</dbReference>
<dbReference type="GO" id="GO:0016787">
    <property type="term" value="F:hydrolase activity"/>
    <property type="evidence" value="ECO:0007669"/>
    <property type="project" value="InterPro"/>
</dbReference>
<feature type="domain" description="Calcineurin-like phosphoesterase" evidence="1">
    <location>
        <begin position="123"/>
        <end position="362"/>
    </location>
</feature>
<accession>A0A9P0E2G2</accession>
<dbReference type="OrthoDB" id="412308at2759"/>
<dbReference type="InterPro" id="IPR051918">
    <property type="entry name" value="STPP_CPPED1"/>
</dbReference>
<dbReference type="Gene3D" id="2.60.270.50">
    <property type="match status" value="1"/>
</dbReference>
<dbReference type="AlphaFoldDB" id="A0A9P0E2G2"/>
<organism evidence="2 3">
    <name type="scientific">Nezara viridula</name>
    <name type="common">Southern green stink bug</name>
    <name type="synonym">Cimex viridulus</name>
    <dbReference type="NCBI Taxonomy" id="85310"/>
    <lineage>
        <taxon>Eukaryota</taxon>
        <taxon>Metazoa</taxon>
        <taxon>Ecdysozoa</taxon>
        <taxon>Arthropoda</taxon>
        <taxon>Hexapoda</taxon>
        <taxon>Insecta</taxon>
        <taxon>Pterygota</taxon>
        <taxon>Neoptera</taxon>
        <taxon>Paraneoptera</taxon>
        <taxon>Hemiptera</taxon>
        <taxon>Heteroptera</taxon>
        <taxon>Panheteroptera</taxon>
        <taxon>Pentatomomorpha</taxon>
        <taxon>Pentatomoidea</taxon>
        <taxon>Pentatomidae</taxon>
        <taxon>Pentatominae</taxon>
        <taxon>Nezara</taxon>
    </lineage>
</organism>
<proteinExistence type="predicted"/>
<protein>
    <recommendedName>
        <fullName evidence="1">Calcineurin-like phosphoesterase domain-containing protein</fullName>
    </recommendedName>
</protein>
<dbReference type="Gene3D" id="3.60.21.10">
    <property type="match status" value="1"/>
</dbReference>
<dbReference type="Proteomes" id="UP001152798">
    <property type="component" value="Chromosome 1"/>
</dbReference>
<dbReference type="EMBL" id="OV725077">
    <property type="protein sequence ID" value="CAH1390491.1"/>
    <property type="molecule type" value="Genomic_DNA"/>
</dbReference>
<dbReference type="SUPFAM" id="SSF56300">
    <property type="entry name" value="Metallo-dependent phosphatases"/>
    <property type="match status" value="1"/>
</dbReference>